<keyword evidence="1" id="KW-0812">Transmembrane</keyword>
<organism evidence="2 3">
    <name type="scientific">Companilactobacillus ginsenosidimutans</name>
    <dbReference type="NCBI Taxonomy" id="1007676"/>
    <lineage>
        <taxon>Bacteria</taxon>
        <taxon>Bacillati</taxon>
        <taxon>Bacillota</taxon>
        <taxon>Bacilli</taxon>
        <taxon>Lactobacillales</taxon>
        <taxon>Lactobacillaceae</taxon>
        <taxon>Companilactobacillus</taxon>
    </lineage>
</organism>
<feature type="transmembrane region" description="Helical" evidence="1">
    <location>
        <begin position="239"/>
        <end position="260"/>
    </location>
</feature>
<feature type="transmembrane region" description="Helical" evidence="1">
    <location>
        <begin position="165"/>
        <end position="182"/>
    </location>
</feature>
<evidence type="ECO:0000256" key="1">
    <source>
        <dbReference type="SAM" id="Phobius"/>
    </source>
</evidence>
<sequence length="271" mass="30085">MSKSVYNRHGFTLILLSLCLMVIVFMGITLSTVLNGNYVKRVVSSESNVSLIKNYTNQKLGSIVDSYAAINDLEATQLSTDQVRTIIDSSVDELYDGDNNLTIGSVILSTIGDNLKKAAKTNGLNIDSEIDQTVSSNKGIMDQIVNNDIGPIDQSLQDIKQVQRIVKVIIGVASVLFVLLAIRLRRKTKSNMMFFHHMGTVGIITAILLAIMLVLIYYPIASYITSNVEYNVRDVLYNILNGIFTSYISIVFMVFILSIIDWGSTGKYKYN</sequence>
<feature type="transmembrane region" description="Helical" evidence="1">
    <location>
        <begin position="12"/>
        <end position="34"/>
    </location>
</feature>
<dbReference type="KEGG" id="lgn:ABM34_11130"/>
<evidence type="ECO:0000313" key="2">
    <source>
        <dbReference type="EMBL" id="AKP68030.1"/>
    </source>
</evidence>
<dbReference type="RefSeq" id="WP_048705775.1">
    <property type="nucleotide sequence ID" value="NZ_CP012034.1"/>
</dbReference>
<dbReference type="AlphaFoldDB" id="A0A0H4R2Q4"/>
<dbReference type="STRING" id="1007676.ABM34_11130"/>
<keyword evidence="1" id="KW-0472">Membrane</keyword>
<evidence type="ECO:0000313" key="3">
    <source>
        <dbReference type="Proteomes" id="UP000036106"/>
    </source>
</evidence>
<dbReference type="Proteomes" id="UP000036106">
    <property type="component" value="Chromosome"/>
</dbReference>
<reference evidence="3" key="1">
    <citation type="submission" date="2015-07" db="EMBL/GenBank/DDBJ databases">
        <title>Lactobacillus ginsenosidimutans/EMML 3141/ whole genome sequencing.</title>
        <authorList>
            <person name="Kim M.K."/>
            <person name="Im W.-T."/>
            <person name="Srinivasan S."/>
            <person name="Lee J.-J."/>
        </authorList>
    </citation>
    <scope>NUCLEOTIDE SEQUENCE [LARGE SCALE GENOMIC DNA]</scope>
    <source>
        <strain evidence="3">EMML 3041</strain>
    </source>
</reference>
<evidence type="ECO:0008006" key="4">
    <source>
        <dbReference type="Google" id="ProtNLM"/>
    </source>
</evidence>
<proteinExistence type="predicted"/>
<dbReference type="OrthoDB" id="2278840at2"/>
<name>A0A0H4R2Q4_9LACO</name>
<feature type="transmembrane region" description="Helical" evidence="1">
    <location>
        <begin position="194"/>
        <end position="219"/>
    </location>
</feature>
<accession>A0A0H4R2Q4</accession>
<dbReference type="PATRIC" id="fig|1007676.4.peg.2253"/>
<protein>
    <recommendedName>
        <fullName evidence="4">Cell division protein FtsX</fullName>
    </recommendedName>
</protein>
<dbReference type="EMBL" id="CP012034">
    <property type="protein sequence ID" value="AKP68030.1"/>
    <property type="molecule type" value="Genomic_DNA"/>
</dbReference>
<gene>
    <name evidence="2" type="ORF">ABM34_11130</name>
</gene>
<keyword evidence="3" id="KW-1185">Reference proteome</keyword>
<keyword evidence="1" id="KW-1133">Transmembrane helix</keyword>